<feature type="transmembrane region" description="Helical" evidence="7">
    <location>
        <begin position="319"/>
        <end position="343"/>
    </location>
</feature>
<dbReference type="PANTHER" id="PTHR22950:SF683">
    <property type="entry name" value="AMINO ACID TRANSPORTER (EUROFUNG)"/>
    <property type="match status" value="1"/>
</dbReference>
<gene>
    <name evidence="9" type="ORF">BKA55DRAFT_634587</name>
</gene>
<accession>A0A9P9KS83</accession>
<name>A0A9P9KS83_FUSRE</name>
<dbReference type="InterPro" id="IPR013057">
    <property type="entry name" value="AA_transpt_TM"/>
</dbReference>
<feature type="transmembrane region" description="Helical" evidence="7">
    <location>
        <begin position="423"/>
        <end position="446"/>
    </location>
</feature>
<feature type="transmembrane region" description="Helical" evidence="7">
    <location>
        <begin position="164"/>
        <end position="185"/>
    </location>
</feature>
<evidence type="ECO:0000256" key="7">
    <source>
        <dbReference type="SAM" id="Phobius"/>
    </source>
</evidence>
<dbReference type="OrthoDB" id="40134at2759"/>
<feature type="transmembrane region" description="Helical" evidence="7">
    <location>
        <begin position="243"/>
        <end position="264"/>
    </location>
</feature>
<feature type="transmembrane region" description="Helical" evidence="7">
    <location>
        <begin position="137"/>
        <end position="158"/>
    </location>
</feature>
<comment type="caution">
    <text evidence="9">The sequence shown here is derived from an EMBL/GenBank/DDBJ whole genome shotgun (WGS) entry which is preliminary data.</text>
</comment>
<proteinExistence type="inferred from homology"/>
<keyword evidence="4 7" id="KW-1133">Transmembrane helix</keyword>
<dbReference type="GO" id="GO:0015179">
    <property type="term" value="F:L-amino acid transmembrane transporter activity"/>
    <property type="evidence" value="ECO:0007669"/>
    <property type="project" value="TreeGrafter"/>
</dbReference>
<organism evidence="9 10">
    <name type="scientific">Fusarium redolens</name>
    <dbReference type="NCBI Taxonomy" id="48865"/>
    <lineage>
        <taxon>Eukaryota</taxon>
        <taxon>Fungi</taxon>
        <taxon>Dikarya</taxon>
        <taxon>Ascomycota</taxon>
        <taxon>Pezizomycotina</taxon>
        <taxon>Sordariomycetes</taxon>
        <taxon>Hypocreomycetidae</taxon>
        <taxon>Hypocreales</taxon>
        <taxon>Nectriaceae</taxon>
        <taxon>Fusarium</taxon>
        <taxon>Fusarium redolens species complex</taxon>
    </lineage>
</organism>
<evidence type="ECO:0000313" key="9">
    <source>
        <dbReference type="EMBL" id="KAH7267559.1"/>
    </source>
</evidence>
<feature type="region of interest" description="Disordered" evidence="6">
    <location>
        <begin position="1"/>
        <end position="34"/>
    </location>
</feature>
<feature type="compositionally biased region" description="Basic and acidic residues" evidence="6">
    <location>
        <begin position="10"/>
        <end position="24"/>
    </location>
</feature>
<evidence type="ECO:0000256" key="5">
    <source>
        <dbReference type="ARBA" id="ARBA00023136"/>
    </source>
</evidence>
<comment type="similarity">
    <text evidence="2">Belongs to the amino acid/polyamine transporter 2 family.</text>
</comment>
<feature type="transmembrane region" description="Helical" evidence="7">
    <location>
        <begin position="364"/>
        <end position="382"/>
    </location>
</feature>
<dbReference type="FunFam" id="1.20.1740.10:FF:000039">
    <property type="entry name" value="Neutral amino acid transporter (Eurofung)"/>
    <property type="match status" value="1"/>
</dbReference>
<dbReference type="RefSeq" id="XP_046055378.1">
    <property type="nucleotide sequence ID" value="XM_046196984.1"/>
</dbReference>
<keyword evidence="3 7" id="KW-0812">Transmembrane</keyword>
<feature type="transmembrane region" description="Helical" evidence="7">
    <location>
        <begin position="276"/>
        <end position="299"/>
    </location>
</feature>
<evidence type="ECO:0000313" key="10">
    <source>
        <dbReference type="Proteomes" id="UP000720189"/>
    </source>
</evidence>
<feature type="transmembrane region" description="Helical" evidence="7">
    <location>
        <begin position="388"/>
        <end position="411"/>
    </location>
</feature>
<feature type="domain" description="Amino acid transporter transmembrane" evidence="8">
    <location>
        <begin position="57"/>
        <end position="448"/>
    </location>
</feature>
<sequence length="486" mass="52248">MSSGEITVVEEAKDSNSTKEKRSDLGTSNSNWSTRNNSHVEDAVFGHVGDKGPNYRSLSWIGTIALMTKTQVGLGVLAIPRTFHVLGLIPGVFCLVAIGGMTAWSNYMVGAFKLNHPEVYTIDDAGGKMFGRVGREIFAVIFMLNWVFISASAMLGISVGFNAVSTHALCTYVFVIIAAIITFLLASIRTLSKIGWIAWVGIVCIMTAIFSVTIAVGVESKIPAAKAGNSTFKLTNNPSFSEAMAALSSHVFAYAGTPAYFSIIAEMRDPTLYTSALIWSQSIITAVYVVIGVVIYYYVGSNVASPALGSAGPIMKRVGFGFALPGLFVSAMIVTHVPAKYIFLRILRGSEHLHRNSLTHWGTWLGCTGGTTVIAYIIASAIPQFDPLVSLVGASFGVFLCFQPFGCMWLYDNWGRKERGLRWKGMFAWSIFIIIIGTFLMIGGTYGSAEGISIARKTPSGSPWTCADNSNPAPKNLTSSNSTTTS</sequence>
<dbReference type="Proteomes" id="UP000720189">
    <property type="component" value="Unassembled WGS sequence"/>
</dbReference>
<protein>
    <submittedName>
        <fullName evidence="9">Transmembrane amino acid transporter protein-domain-containing protein</fullName>
    </submittedName>
</protein>
<evidence type="ECO:0000256" key="6">
    <source>
        <dbReference type="SAM" id="MobiDB-lite"/>
    </source>
</evidence>
<dbReference type="Pfam" id="PF01490">
    <property type="entry name" value="Aa_trans"/>
    <property type="match status" value="1"/>
</dbReference>
<evidence type="ECO:0000256" key="2">
    <source>
        <dbReference type="ARBA" id="ARBA00008066"/>
    </source>
</evidence>
<feature type="transmembrane region" description="Helical" evidence="7">
    <location>
        <begin position="197"/>
        <end position="218"/>
    </location>
</feature>
<dbReference type="EMBL" id="JAGMUX010000002">
    <property type="protein sequence ID" value="KAH7267559.1"/>
    <property type="molecule type" value="Genomic_DNA"/>
</dbReference>
<dbReference type="Gene3D" id="1.20.1740.10">
    <property type="entry name" value="Amino acid/polyamine transporter I"/>
    <property type="match status" value="1"/>
</dbReference>
<dbReference type="PANTHER" id="PTHR22950">
    <property type="entry name" value="AMINO ACID TRANSPORTER"/>
    <property type="match status" value="1"/>
</dbReference>
<dbReference type="GeneID" id="70226938"/>
<keyword evidence="10" id="KW-1185">Reference proteome</keyword>
<keyword evidence="5 7" id="KW-0472">Membrane</keyword>
<dbReference type="AlphaFoldDB" id="A0A9P9KS83"/>
<dbReference type="GO" id="GO:0016020">
    <property type="term" value="C:membrane"/>
    <property type="evidence" value="ECO:0007669"/>
    <property type="project" value="UniProtKB-SubCell"/>
</dbReference>
<feature type="transmembrane region" description="Helical" evidence="7">
    <location>
        <begin position="85"/>
        <end position="104"/>
    </location>
</feature>
<evidence type="ECO:0000259" key="8">
    <source>
        <dbReference type="Pfam" id="PF01490"/>
    </source>
</evidence>
<evidence type="ECO:0000256" key="1">
    <source>
        <dbReference type="ARBA" id="ARBA00004141"/>
    </source>
</evidence>
<feature type="transmembrane region" description="Helical" evidence="7">
    <location>
        <begin position="58"/>
        <end position="79"/>
    </location>
</feature>
<comment type="subcellular location">
    <subcellularLocation>
        <location evidence="1">Membrane</location>
        <topology evidence="1">Multi-pass membrane protein</topology>
    </subcellularLocation>
</comment>
<evidence type="ECO:0000256" key="4">
    <source>
        <dbReference type="ARBA" id="ARBA00022989"/>
    </source>
</evidence>
<reference evidence="9" key="1">
    <citation type="journal article" date="2021" name="Nat. Commun.">
        <title>Genetic determinants of endophytism in the Arabidopsis root mycobiome.</title>
        <authorList>
            <person name="Mesny F."/>
            <person name="Miyauchi S."/>
            <person name="Thiergart T."/>
            <person name="Pickel B."/>
            <person name="Atanasova L."/>
            <person name="Karlsson M."/>
            <person name="Huettel B."/>
            <person name="Barry K.W."/>
            <person name="Haridas S."/>
            <person name="Chen C."/>
            <person name="Bauer D."/>
            <person name="Andreopoulos W."/>
            <person name="Pangilinan J."/>
            <person name="LaButti K."/>
            <person name="Riley R."/>
            <person name="Lipzen A."/>
            <person name="Clum A."/>
            <person name="Drula E."/>
            <person name="Henrissat B."/>
            <person name="Kohler A."/>
            <person name="Grigoriev I.V."/>
            <person name="Martin F.M."/>
            <person name="Hacquard S."/>
        </authorList>
    </citation>
    <scope>NUCLEOTIDE SEQUENCE</scope>
    <source>
        <strain evidence="9">MPI-CAGE-AT-0023</strain>
    </source>
</reference>
<evidence type="ECO:0000256" key="3">
    <source>
        <dbReference type="ARBA" id="ARBA00022692"/>
    </source>
</evidence>